<feature type="non-terminal residue" evidence="6">
    <location>
        <position position="298"/>
    </location>
</feature>
<dbReference type="SMART" id="SM00032">
    <property type="entry name" value="CCP"/>
    <property type="match status" value="3"/>
</dbReference>
<evidence type="ECO:0000313" key="7">
    <source>
        <dbReference type="Proteomes" id="UP001205998"/>
    </source>
</evidence>
<dbReference type="Gene3D" id="2.10.70.10">
    <property type="entry name" value="Complement Module, domain 1"/>
    <property type="match status" value="3"/>
</dbReference>
<dbReference type="PANTHER" id="PTHR45785">
    <property type="entry name" value="COMPLEMENT FACTOR H-RELATED"/>
    <property type="match status" value="1"/>
</dbReference>
<evidence type="ECO:0000259" key="5">
    <source>
        <dbReference type="PROSITE" id="PS50923"/>
    </source>
</evidence>
<keyword evidence="1 4" id="KW-0768">Sushi</keyword>
<evidence type="ECO:0000256" key="4">
    <source>
        <dbReference type="PROSITE-ProRule" id="PRU00302"/>
    </source>
</evidence>
<dbReference type="InterPro" id="IPR000436">
    <property type="entry name" value="Sushi_SCR_CCP_dom"/>
</dbReference>
<dbReference type="Proteomes" id="UP001205998">
    <property type="component" value="Unassembled WGS sequence"/>
</dbReference>
<proteinExistence type="predicted"/>
<evidence type="ECO:0000256" key="3">
    <source>
        <dbReference type="ARBA" id="ARBA00023157"/>
    </source>
</evidence>
<name>A0AAD5FEU5_SILAS</name>
<dbReference type="PROSITE" id="PS50923">
    <property type="entry name" value="SUSHI"/>
    <property type="match status" value="3"/>
</dbReference>
<sequence>LPNHCGPPPRVENGLINGPYKDDYQEQERVQYVCAERYELIGENEIQCTKGAWTSEPFCDPKDDADFDPAPCVIEESGEYLMEGERKKLNCGSPKKKFVTCVNGGLEYGECRIIWKIRGRSSTEKMKMIILALSICTWQVVLGQKTCEYPAVPNGHPVGKLKQFYNSGETLSLICDSTHKFDGTRYALCDDGSWILPACKPLDGKCAAPSVLNAKPQGEISAPYPAGSTVRFLCDHGFEFEGTQYALCDDGTWRLPACKPIRCESRPRIEHGDVTELSDAHELQVQCVIFHKLVGPET</sequence>
<dbReference type="SUPFAM" id="SSF57535">
    <property type="entry name" value="Complement control module/SCR domain"/>
    <property type="match status" value="3"/>
</dbReference>
<keyword evidence="3 4" id="KW-1015">Disulfide bond</keyword>
<comment type="caution">
    <text evidence="4">Lacks conserved residue(s) required for the propagation of feature annotation.</text>
</comment>
<comment type="caution">
    <text evidence="6">The sequence shown here is derived from an EMBL/GenBank/DDBJ whole genome shotgun (WGS) entry which is preliminary data.</text>
</comment>
<keyword evidence="2" id="KW-0732">Signal</keyword>
<reference evidence="6" key="1">
    <citation type="submission" date="2018-07" db="EMBL/GenBank/DDBJ databases">
        <title>Comparative genomics of catfishes provides insights into carnivory and benthic adaptation.</title>
        <authorList>
            <person name="Zhang Y."/>
            <person name="Wang D."/>
            <person name="Peng Z."/>
            <person name="Zheng S."/>
            <person name="Shao F."/>
            <person name="Tao W."/>
        </authorList>
    </citation>
    <scope>NUCLEOTIDE SEQUENCE</scope>
    <source>
        <strain evidence="6">Chongqing</strain>
    </source>
</reference>
<evidence type="ECO:0000313" key="6">
    <source>
        <dbReference type="EMBL" id="KAI5614140.1"/>
    </source>
</evidence>
<keyword evidence="7" id="KW-1185">Reference proteome</keyword>
<gene>
    <name evidence="6" type="ORF">C0J50_11183</name>
</gene>
<feature type="domain" description="Sushi" evidence="5">
    <location>
        <begin position="145"/>
        <end position="201"/>
    </location>
</feature>
<dbReference type="EMBL" id="MU559540">
    <property type="protein sequence ID" value="KAI5614140.1"/>
    <property type="molecule type" value="Genomic_DNA"/>
</dbReference>
<organism evidence="6 7">
    <name type="scientific">Silurus asotus</name>
    <name type="common">Amur catfish</name>
    <name type="synonym">Parasilurus asotus</name>
    <dbReference type="NCBI Taxonomy" id="30991"/>
    <lineage>
        <taxon>Eukaryota</taxon>
        <taxon>Metazoa</taxon>
        <taxon>Chordata</taxon>
        <taxon>Craniata</taxon>
        <taxon>Vertebrata</taxon>
        <taxon>Euteleostomi</taxon>
        <taxon>Actinopterygii</taxon>
        <taxon>Neopterygii</taxon>
        <taxon>Teleostei</taxon>
        <taxon>Ostariophysi</taxon>
        <taxon>Siluriformes</taxon>
        <taxon>Siluridae</taxon>
        <taxon>Silurus</taxon>
    </lineage>
</organism>
<feature type="non-terminal residue" evidence="6">
    <location>
        <position position="1"/>
    </location>
</feature>
<dbReference type="CDD" id="cd00033">
    <property type="entry name" value="CCP"/>
    <property type="match status" value="2"/>
</dbReference>
<feature type="domain" description="Sushi" evidence="5">
    <location>
        <begin position="3"/>
        <end position="61"/>
    </location>
</feature>
<evidence type="ECO:0000256" key="1">
    <source>
        <dbReference type="ARBA" id="ARBA00022659"/>
    </source>
</evidence>
<accession>A0AAD5FEU5</accession>
<feature type="disulfide bond" evidence="4">
    <location>
        <begin position="5"/>
        <end position="48"/>
    </location>
</feature>
<feature type="domain" description="Sushi" evidence="5">
    <location>
        <begin position="204"/>
        <end position="260"/>
    </location>
</feature>
<evidence type="ECO:0000256" key="2">
    <source>
        <dbReference type="ARBA" id="ARBA00022729"/>
    </source>
</evidence>
<dbReference type="PANTHER" id="PTHR45785:SF7">
    <property type="entry name" value="COMPLEMENT FACTOR H"/>
    <property type="match status" value="1"/>
</dbReference>
<dbReference type="InterPro" id="IPR051503">
    <property type="entry name" value="ComplSys_Reg/VirEntry_Med"/>
</dbReference>
<dbReference type="InterPro" id="IPR035976">
    <property type="entry name" value="Sushi/SCR/CCP_sf"/>
</dbReference>
<dbReference type="AlphaFoldDB" id="A0AAD5FEU5"/>
<protein>
    <submittedName>
        <fullName evidence="6">Sushi, von Willebrand factor type A, EGF and pentraxin domain-containing protein 1 isoform X3</fullName>
    </submittedName>
</protein>
<dbReference type="Pfam" id="PF00084">
    <property type="entry name" value="Sushi"/>
    <property type="match status" value="3"/>
</dbReference>